<evidence type="ECO:0000313" key="2">
    <source>
        <dbReference type="EMBL" id="KAG7728099.1"/>
    </source>
</evidence>
<dbReference type="InterPro" id="IPR029058">
    <property type="entry name" value="AB_hydrolase_fold"/>
</dbReference>
<dbReference type="PANTHER" id="PTHR42886:SF23">
    <property type="entry name" value="1-ACYLGLYCEROL-3-PHOSPHATE O-ACYLTRANSFERASE ICT1-RELATED"/>
    <property type="match status" value="1"/>
</dbReference>
<dbReference type="GO" id="GO:0006654">
    <property type="term" value="P:phosphatidic acid biosynthetic process"/>
    <property type="evidence" value="ECO:0007669"/>
    <property type="project" value="TreeGrafter"/>
</dbReference>
<dbReference type="GO" id="GO:0004623">
    <property type="term" value="F:phospholipase A2 activity"/>
    <property type="evidence" value="ECO:0007669"/>
    <property type="project" value="TreeGrafter"/>
</dbReference>
<dbReference type="AlphaFoldDB" id="A0AAN6D716"/>
<dbReference type="GO" id="GO:0055088">
    <property type="term" value="P:lipid homeostasis"/>
    <property type="evidence" value="ECO:0007669"/>
    <property type="project" value="TreeGrafter"/>
</dbReference>
<accession>A0AAN6D716</accession>
<name>A0AAN6D716_9ASCO</name>
<dbReference type="Proteomes" id="UP000738402">
    <property type="component" value="Unassembled WGS sequence"/>
</dbReference>
<protein>
    <recommendedName>
        <fullName evidence="1">AB hydrolase-1 domain-containing protein</fullName>
    </recommendedName>
</protein>
<reference evidence="2" key="1">
    <citation type="journal article" date="2021" name="G3 (Bethesda)">
        <title>Genomic diversity, chromosomal rearrangements, and interspecies hybridization in the ogataea polymorpha species complex.</title>
        <authorList>
            <person name="Hanson S.J."/>
            <person name="Cinneide E.O."/>
            <person name="Salzberg L.I."/>
            <person name="Wolfe K.H."/>
            <person name="McGowan J."/>
            <person name="Fitzpatrick D.A."/>
            <person name="Matlin K."/>
        </authorList>
    </citation>
    <scope>NUCLEOTIDE SEQUENCE</scope>
    <source>
        <strain evidence="2">83-405-1</strain>
    </source>
</reference>
<evidence type="ECO:0000313" key="3">
    <source>
        <dbReference type="Proteomes" id="UP000738402"/>
    </source>
</evidence>
<comment type="caution">
    <text evidence="2">The sequence shown here is derived from an EMBL/GenBank/DDBJ whole genome shotgun (WGS) entry which is preliminary data.</text>
</comment>
<organism evidence="2 3">
    <name type="scientific">Ogataea haglerorum</name>
    <dbReference type="NCBI Taxonomy" id="1937702"/>
    <lineage>
        <taxon>Eukaryota</taxon>
        <taxon>Fungi</taxon>
        <taxon>Dikarya</taxon>
        <taxon>Ascomycota</taxon>
        <taxon>Saccharomycotina</taxon>
        <taxon>Pichiomycetes</taxon>
        <taxon>Pichiales</taxon>
        <taxon>Pichiaceae</taxon>
        <taxon>Ogataea</taxon>
    </lineage>
</organism>
<sequence>MLFIRFKSTAPKYGWKESLKLWFNHVSNPHADRAAHDKLMSMALPYYDREIEGIRASTVSTPLSRKMAISEVRVQNADSKNHVVMLHGYAASSGWWFKNIGFLAKAGDTTVHALDLPGFGLSSRHGPSLPDNKTRLQIIFDDSKVQHMKHLHRSLYVPDNFTLKERNLKKYLKNQHSVVEHVVNFYVDAIEEWRRKNSIDQFDLVAHSLGGYLGVFYCIKYPEAVRRLVLASPGGVERSPFAITNPAYRNINGDITMACSYSPADYSFLGRYPSIKPGFQALWYMRMPTFLPVRLLGPVAVRLLMSRNIEKFMRSKDFSDAAELDAFAKYVYHTNVAASVSETAIMRIFDSSTMAKIPILDKLENLKARSLWIYGQYDFMFSDAGRAAVNSLNKMQGTSAELKIVNGGGHNMYLDNPAEFNRLVVEFLK</sequence>
<dbReference type="Pfam" id="PF00561">
    <property type="entry name" value="Abhydrolase_1"/>
    <property type="match status" value="1"/>
</dbReference>
<proteinExistence type="predicted"/>
<dbReference type="GO" id="GO:0042171">
    <property type="term" value="F:lysophosphatidic acid acyltransferase activity"/>
    <property type="evidence" value="ECO:0007669"/>
    <property type="project" value="TreeGrafter"/>
</dbReference>
<dbReference type="SUPFAM" id="SSF53474">
    <property type="entry name" value="alpha/beta-Hydrolases"/>
    <property type="match status" value="1"/>
</dbReference>
<dbReference type="GO" id="GO:0005743">
    <property type="term" value="C:mitochondrial inner membrane"/>
    <property type="evidence" value="ECO:0007669"/>
    <property type="project" value="TreeGrafter"/>
</dbReference>
<dbReference type="EMBL" id="JAHLUH010000005">
    <property type="protein sequence ID" value="KAG7728099.1"/>
    <property type="molecule type" value="Genomic_DNA"/>
</dbReference>
<dbReference type="InterPro" id="IPR000073">
    <property type="entry name" value="AB_hydrolase_1"/>
</dbReference>
<evidence type="ECO:0000259" key="1">
    <source>
        <dbReference type="Pfam" id="PF00561"/>
    </source>
</evidence>
<dbReference type="Gene3D" id="3.40.50.1820">
    <property type="entry name" value="alpha/beta hydrolase"/>
    <property type="match status" value="1"/>
</dbReference>
<gene>
    <name evidence="2" type="ORF">KL933_002225</name>
</gene>
<dbReference type="GO" id="GO:0035965">
    <property type="term" value="P:cardiolipin acyl-chain remodeling"/>
    <property type="evidence" value="ECO:0007669"/>
    <property type="project" value="TreeGrafter"/>
</dbReference>
<feature type="domain" description="AB hydrolase-1" evidence="1">
    <location>
        <begin position="81"/>
        <end position="248"/>
    </location>
</feature>
<dbReference type="PANTHER" id="PTHR42886">
    <property type="entry name" value="RE40534P-RELATED"/>
    <property type="match status" value="1"/>
</dbReference>